<accession>A0A914D9D8</accession>
<name>A0A914D9D8_9BILA</name>
<sequence length="72" mass="8140">MYNHLKVNHVVHYKDPESGACTNCIEAHWRSCKATIAPSGHRFRVFLVMLLAIYSSEDVIFDTSTKPKNSSS</sequence>
<dbReference type="AlphaFoldDB" id="A0A914D9D8"/>
<dbReference type="Proteomes" id="UP000887540">
    <property type="component" value="Unplaced"/>
</dbReference>
<keyword evidence="1" id="KW-1185">Reference proteome</keyword>
<evidence type="ECO:0000313" key="2">
    <source>
        <dbReference type="WBParaSite" id="ACRNAN_scaffold21566.g24931.t1"/>
    </source>
</evidence>
<evidence type="ECO:0000313" key="1">
    <source>
        <dbReference type="Proteomes" id="UP000887540"/>
    </source>
</evidence>
<organism evidence="1 2">
    <name type="scientific">Acrobeloides nanus</name>
    <dbReference type="NCBI Taxonomy" id="290746"/>
    <lineage>
        <taxon>Eukaryota</taxon>
        <taxon>Metazoa</taxon>
        <taxon>Ecdysozoa</taxon>
        <taxon>Nematoda</taxon>
        <taxon>Chromadorea</taxon>
        <taxon>Rhabditida</taxon>
        <taxon>Tylenchina</taxon>
        <taxon>Cephalobomorpha</taxon>
        <taxon>Cephaloboidea</taxon>
        <taxon>Cephalobidae</taxon>
        <taxon>Acrobeloides</taxon>
    </lineage>
</organism>
<reference evidence="2" key="1">
    <citation type="submission" date="2022-11" db="UniProtKB">
        <authorList>
            <consortium name="WormBaseParasite"/>
        </authorList>
    </citation>
    <scope>IDENTIFICATION</scope>
</reference>
<proteinExistence type="predicted"/>
<dbReference type="WBParaSite" id="ACRNAN_scaffold21566.g24931.t1">
    <property type="protein sequence ID" value="ACRNAN_scaffold21566.g24931.t1"/>
    <property type="gene ID" value="ACRNAN_scaffold21566.g24931"/>
</dbReference>
<protein>
    <submittedName>
        <fullName evidence="2">Uncharacterized protein</fullName>
    </submittedName>
</protein>